<dbReference type="STRING" id="126957.T1JCW4"/>
<dbReference type="InterPro" id="IPR051721">
    <property type="entry name" value="Biopterin_syn/organic_redct"/>
</dbReference>
<evidence type="ECO:0000256" key="4">
    <source>
        <dbReference type="ARBA" id="ARBA00019170"/>
    </source>
</evidence>
<dbReference type="PRINTS" id="PR00081">
    <property type="entry name" value="GDHRDH"/>
</dbReference>
<dbReference type="GO" id="GO:0005737">
    <property type="term" value="C:cytoplasm"/>
    <property type="evidence" value="ECO:0007669"/>
    <property type="project" value="UniProtKB-SubCell"/>
</dbReference>
<dbReference type="InterPro" id="IPR002347">
    <property type="entry name" value="SDR_fam"/>
</dbReference>
<dbReference type="NCBIfam" id="TIGR01500">
    <property type="entry name" value="sepiapter_red"/>
    <property type="match status" value="1"/>
</dbReference>
<evidence type="ECO:0000256" key="5">
    <source>
        <dbReference type="ARBA" id="ARBA00022490"/>
    </source>
</evidence>
<dbReference type="HOGENOM" id="CLU_010194_2_11_1"/>
<dbReference type="InterPro" id="IPR036291">
    <property type="entry name" value="NAD(P)-bd_dom_sf"/>
</dbReference>
<dbReference type="GO" id="GO:0004757">
    <property type="term" value="F:sepiapterin reductase (NADP+) activity"/>
    <property type="evidence" value="ECO:0007669"/>
    <property type="project" value="UniProtKB-EC"/>
</dbReference>
<dbReference type="OMA" id="FKGWTLY"/>
<dbReference type="eggNOG" id="KOG1204">
    <property type="taxonomic scope" value="Eukaryota"/>
</dbReference>
<dbReference type="Pfam" id="PF00106">
    <property type="entry name" value="adh_short"/>
    <property type="match status" value="1"/>
</dbReference>
<dbReference type="EnsemblMetazoa" id="SMAR011634-RA">
    <property type="protein sequence ID" value="SMAR011634-PA"/>
    <property type="gene ID" value="SMAR011634"/>
</dbReference>
<dbReference type="Proteomes" id="UP000014500">
    <property type="component" value="Unassembled WGS sequence"/>
</dbReference>
<dbReference type="Gene3D" id="3.40.50.720">
    <property type="entry name" value="NAD(P)-binding Rossmann-like Domain"/>
    <property type="match status" value="1"/>
</dbReference>
<organism evidence="8 9">
    <name type="scientific">Strigamia maritima</name>
    <name type="common">European centipede</name>
    <name type="synonym">Geophilus maritimus</name>
    <dbReference type="NCBI Taxonomy" id="126957"/>
    <lineage>
        <taxon>Eukaryota</taxon>
        <taxon>Metazoa</taxon>
        <taxon>Ecdysozoa</taxon>
        <taxon>Arthropoda</taxon>
        <taxon>Myriapoda</taxon>
        <taxon>Chilopoda</taxon>
        <taxon>Pleurostigmophora</taxon>
        <taxon>Geophilomorpha</taxon>
        <taxon>Linotaeniidae</taxon>
        <taxon>Strigamia</taxon>
    </lineage>
</organism>
<keyword evidence="9" id="KW-1185">Reference proteome</keyword>
<comment type="similarity">
    <text evidence="2">Belongs to the sepiapterin reductase family.</text>
</comment>
<dbReference type="PANTHER" id="PTHR44085">
    <property type="entry name" value="SEPIAPTERIN REDUCTASE"/>
    <property type="match status" value="1"/>
</dbReference>
<dbReference type="PANTHER" id="PTHR44085:SF2">
    <property type="entry name" value="SEPIAPTERIN REDUCTASE"/>
    <property type="match status" value="1"/>
</dbReference>
<dbReference type="SUPFAM" id="SSF51735">
    <property type="entry name" value="NAD(P)-binding Rossmann-fold domains"/>
    <property type="match status" value="1"/>
</dbReference>
<evidence type="ECO:0000313" key="9">
    <source>
        <dbReference type="Proteomes" id="UP000014500"/>
    </source>
</evidence>
<keyword evidence="6" id="KW-0521">NADP</keyword>
<dbReference type="EMBL" id="JH432085">
    <property type="status" value="NOT_ANNOTATED_CDS"/>
    <property type="molecule type" value="Genomic_DNA"/>
</dbReference>
<evidence type="ECO:0000256" key="1">
    <source>
        <dbReference type="ARBA" id="ARBA00004496"/>
    </source>
</evidence>
<dbReference type="EC" id="1.1.1.153" evidence="3"/>
<evidence type="ECO:0000256" key="2">
    <source>
        <dbReference type="ARBA" id="ARBA00010483"/>
    </source>
</evidence>
<dbReference type="AlphaFoldDB" id="T1JCW4"/>
<dbReference type="PhylomeDB" id="T1JCW4"/>
<reference evidence="8" key="2">
    <citation type="submission" date="2015-02" db="UniProtKB">
        <authorList>
            <consortium name="EnsemblMetazoa"/>
        </authorList>
    </citation>
    <scope>IDENTIFICATION</scope>
</reference>
<keyword evidence="5" id="KW-0963">Cytoplasm</keyword>
<proteinExistence type="inferred from homology"/>
<evidence type="ECO:0000256" key="7">
    <source>
        <dbReference type="ARBA" id="ARBA00023002"/>
    </source>
</evidence>
<evidence type="ECO:0000256" key="6">
    <source>
        <dbReference type="ARBA" id="ARBA00022857"/>
    </source>
</evidence>
<sequence length="295" mass="32909">MATGLKTYGRVFCLISGASRGLGRGLAVKLADRLDAGSVLFLLARNTLDLVQVQETIGQKQRDIKVVIKCVDLTNADHEAFKAAIGNALDESQTTAERFDTALLIHNAGSLGDIAKTTLALRDVGELRNYYDLNLFSPILLNSAFFNIFSSECVKKQVVVNVSSLAAIQPFKTWSYYCVGKAARDMFFRVMAAEFPRVRVLNYSPGPLKTEMTVKAREETLDEDVREWFKGNYSDFEDGLIAMYVRVAFSPFLSDAYREDKMLDVNFTVERLFAILEADNFKSGDHVDVFDDLSG</sequence>
<evidence type="ECO:0000256" key="3">
    <source>
        <dbReference type="ARBA" id="ARBA00013075"/>
    </source>
</evidence>
<comment type="subcellular location">
    <subcellularLocation>
        <location evidence="1">Cytoplasm</location>
    </subcellularLocation>
</comment>
<protein>
    <recommendedName>
        <fullName evidence="4">Sepiapterin reductase</fullName>
        <ecNumber evidence="3">1.1.1.153</ecNumber>
    </recommendedName>
</protein>
<keyword evidence="7" id="KW-0560">Oxidoreductase</keyword>
<evidence type="ECO:0000313" key="8">
    <source>
        <dbReference type="EnsemblMetazoa" id="SMAR011634-PA"/>
    </source>
</evidence>
<reference evidence="9" key="1">
    <citation type="submission" date="2011-05" db="EMBL/GenBank/DDBJ databases">
        <authorList>
            <person name="Richards S.R."/>
            <person name="Qu J."/>
            <person name="Jiang H."/>
            <person name="Jhangiani S.N."/>
            <person name="Agravi P."/>
            <person name="Goodspeed R."/>
            <person name="Gross S."/>
            <person name="Mandapat C."/>
            <person name="Jackson L."/>
            <person name="Mathew T."/>
            <person name="Pu L."/>
            <person name="Thornton R."/>
            <person name="Saada N."/>
            <person name="Wilczek-Boney K.B."/>
            <person name="Lee S."/>
            <person name="Kovar C."/>
            <person name="Wu Y."/>
            <person name="Scherer S.E."/>
            <person name="Worley K.C."/>
            <person name="Muzny D.M."/>
            <person name="Gibbs R."/>
        </authorList>
    </citation>
    <scope>NUCLEOTIDE SEQUENCE</scope>
    <source>
        <strain evidence="9">Brora</strain>
    </source>
</reference>
<accession>T1JCW4</accession>
<dbReference type="InterPro" id="IPR006393">
    <property type="entry name" value="Sepiapterin_red"/>
</dbReference>
<name>T1JCW4_STRMM</name>
<dbReference type="GO" id="GO:0006729">
    <property type="term" value="P:tetrahydrobiopterin biosynthetic process"/>
    <property type="evidence" value="ECO:0007669"/>
    <property type="project" value="InterPro"/>
</dbReference>
<dbReference type="CDD" id="cd05367">
    <property type="entry name" value="SPR-like_SDR_c"/>
    <property type="match status" value="1"/>
</dbReference>